<comment type="caution">
    <text evidence="3">The sequence shown here is derived from an EMBL/GenBank/DDBJ whole genome shotgun (WGS) entry which is preliminary data.</text>
</comment>
<dbReference type="Proteomes" id="UP001139150">
    <property type="component" value="Unassembled WGS sequence"/>
</dbReference>
<keyword evidence="4" id="KW-1185">Reference proteome</keyword>
<protein>
    <submittedName>
        <fullName evidence="3">Flp pilus assembly protein CpaB</fullName>
    </submittedName>
</protein>
<keyword evidence="1" id="KW-0812">Transmembrane</keyword>
<evidence type="ECO:0000313" key="3">
    <source>
        <dbReference type="EMBL" id="MCL7746729.1"/>
    </source>
</evidence>
<dbReference type="RefSeq" id="WP_250095644.1">
    <property type="nucleotide sequence ID" value="NZ_JAKRYL010000005.1"/>
</dbReference>
<accession>A0A9X2CRP4</accession>
<gene>
    <name evidence="3" type="primary">cpaB</name>
    <name evidence="3" type="ORF">MF646_06290</name>
</gene>
<dbReference type="NCBIfam" id="TIGR03177">
    <property type="entry name" value="pilus_cpaB"/>
    <property type="match status" value="1"/>
</dbReference>
<keyword evidence="1" id="KW-1133">Transmembrane helix</keyword>
<feature type="transmembrane region" description="Helical" evidence="1">
    <location>
        <begin position="7"/>
        <end position="27"/>
    </location>
</feature>
<feature type="domain" description="Flp pilus assembly protein RcpC/CpaB" evidence="2">
    <location>
        <begin position="58"/>
        <end position="157"/>
    </location>
</feature>
<proteinExistence type="predicted"/>
<dbReference type="AlphaFoldDB" id="A0A9X2CRP4"/>
<dbReference type="EMBL" id="JAKRYL010000005">
    <property type="protein sequence ID" value="MCL7746729.1"/>
    <property type="molecule type" value="Genomic_DNA"/>
</dbReference>
<reference evidence="3" key="1">
    <citation type="submission" date="2022-02" db="EMBL/GenBank/DDBJ databases">
        <title>Halalkalibacter sp. nov. isolated from Lonar Lake, India.</title>
        <authorList>
            <person name="Joshi A."/>
            <person name="Thite S."/>
            <person name="Lodha T."/>
        </authorList>
    </citation>
    <scope>NUCLEOTIDE SEQUENCE</scope>
    <source>
        <strain evidence="3">MEB205</strain>
    </source>
</reference>
<evidence type="ECO:0000256" key="1">
    <source>
        <dbReference type="SAM" id="Phobius"/>
    </source>
</evidence>
<evidence type="ECO:0000259" key="2">
    <source>
        <dbReference type="Pfam" id="PF16976"/>
    </source>
</evidence>
<keyword evidence="1" id="KW-0472">Membrane</keyword>
<evidence type="ECO:0000313" key="4">
    <source>
        <dbReference type="Proteomes" id="UP001139150"/>
    </source>
</evidence>
<dbReference type="InterPro" id="IPR031571">
    <property type="entry name" value="RcpC_dom"/>
</dbReference>
<organism evidence="3 4">
    <name type="scientific">Halalkalibacter alkaliphilus</name>
    <dbReference type="NCBI Taxonomy" id="2917993"/>
    <lineage>
        <taxon>Bacteria</taxon>
        <taxon>Bacillati</taxon>
        <taxon>Bacillota</taxon>
        <taxon>Bacilli</taxon>
        <taxon>Bacillales</taxon>
        <taxon>Bacillaceae</taxon>
        <taxon>Halalkalibacter</taxon>
    </lineage>
</organism>
<sequence>MSTKKIWVLAIIFGLIMSILFFIVISYNGSTNQVATATSLESEEVEETEEEIPQTIEIAEGKRAISIAVNEVQSVSGFVRPGSFVDLVTVLPLPAGEESTSQILLNNVKVLAVGKTFVDEYSENLDSYQMVTLEVSPEDGAALAFAQETGVSTLMLRGEEDSELSPRVNISLEQLKKGKMSK</sequence>
<dbReference type="Pfam" id="PF16976">
    <property type="entry name" value="RcpC"/>
    <property type="match status" value="1"/>
</dbReference>
<dbReference type="InterPro" id="IPR017592">
    <property type="entry name" value="Pilus_assmbl_Flp-typ_CpaB"/>
</dbReference>
<name>A0A9X2CRP4_9BACI</name>